<dbReference type="KEGG" id="iod:EJO50_13510"/>
<evidence type="ECO:0000313" key="2">
    <source>
        <dbReference type="Proteomes" id="UP000282438"/>
    </source>
</evidence>
<name>A0A3S8ZV78_9NEIS</name>
<gene>
    <name evidence="1" type="ORF">EJO50_13510</name>
</gene>
<dbReference type="Proteomes" id="UP000282438">
    <property type="component" value="Chromosome"/>
</dbReference>
<dbReference type="AlphaFoldDB" id="A0A3S8ZV78"/>
<protein>
    <submittedName>
        <fullName evidence="1">Uncharacterized protein</fullName>
    </submittedName>
</protein>
<dbReference type="RefSeq" id="WP_125974989.1">
    <property type="nucleotide sequence ID" value="NZ_CP034433.1"/>
</dbReference>
<dbReference type="EMBL" id="CP034433">
    <property type="protein sequence ID" value="AZN37413.1"/>
    <property type="molecule type" value="Genomic_DNA"/>
</dbReference>
<accession>A0A3S8ZV78</accession>
<proteinExistence type="predicted"/>
<organism evidence="1 2">
    <name type="scientific">Iodobacter ciconiae</name>
    <dbReference type="NCBI Taxonomy" id="2496266"/>
    <lineage>
        <taxon>Bacteria</taxon>
        <taxon>Pseudomonadati</taxon>
        <taxon>Pseudomonadota</taxon>
        <taxon>Betaproteobacteria</taxon>
        <taxon>Neisseriales</taxon>
        <taxon>Chitinibacteraceae</taxon>
        <taxon>Iodobacter</taxon>
    </lineage>
</organism>
<evidence type="ECO:0000313" key="1">
    <source>
        <dbReference type="EMBL" id="AZN37413.1"/>
    </source>
</evidence>
<sequence>MLSESEQALQQLYFTCGEELLDLAPLFTSIENALMHRIIFLMQLYFSSFLLGAKDTGHLLTMRHLLILESGHAI</sequence>
<keyword evidence="2" id="KW-1185">Reference proteome</keyword>
<reference evidence="1 2" key="1">
    <citation type="submission" date="2018-12" db="EMBL/GenBank/DDBJ databases">
        <title>Complete genome sequence of Iodobacter sp. H11R3.</title>
        <authorList>
            <person name="Bae J.-W."/>
        </authorList>
    </citation>
    <scope>NUCLEOTIDE SEQUENCE [LARGE SCALE GENOMIC DNA]</scope>
    <source>
        <strain evidence="1 2">H11R3</strain>
    </source>
</reference>